<sequence length="105" mass="12045">MARAIFEFGGPASEPKKIPADPKFLFNLQIKITVFHFRHHSLAYTKIWFGNYSSSSKFEAPRIIKFEAPRFSGNYLSSSKFKAFEKKQCLRLVPLLIISVSPSFL</sequence>
<dbReference type="EMBL" id="JAGYWB010000018">
    <property type="protein sequence ID" value="KAI0493344.1"/>
    <property type="molecule type" value="Genomic_DNA"/>
</dbReference>
<name>A0A8T3ABB2_DENNO</name>
<organism evidence="1 2">
    <name type="scientific">Dendrobium nobile</name>
    <name type="common">Orchid</name>
    <dbReference type="NCBI Taxonomy" id="94219"/>
    <lineage>
        <taxon>Eukaryota</taxon>
        <taxon>Viridiplantae</taxon>
        <taxon>Streptophyta</taxon>
        <taxon>Embryophyta</taxon>
        <taxon>Tracheophyta</taxon>
        <taxon>Spermatophyta</taxon>
        <taxon>Magnoliopsida</taxon>
        <taxon>Liliopsida</taxon>
        <taxon>Asparagales</taxon>
        <taxon>Orchidaceae</taxon>
        <taxon>Epidendroideae</taxon>
        <taxon>Malaxideae</taxon>
        <taxon>Dendrobiinae</taxon>
        <taxon>Dendrobium</taxon>
    </lineage>
</organism>
<proteinExistence type="predicted"/>
<comment type="caution">
    <text evidence="1">The sequence shown here is derived from an EMBL/GenBank/DDBJ whole genome shotgun (WGS) entry which is preliminary data.</text>
</comment>
<evidence type="ECO:0000313" key="1">
    <source>
        <dbReference type="EMBL" id="KAI0493344.1"/>
    </source>
</evidence>
<dbReference type="AlphaFoldDB" id="A0A8T3ABB2"/>
<reference evidence="1" key="1">
    <citation type="journal article" date="2022" name="Front. Genet.">
        <title>Chromosome-Scale Assembly of the Dendrobium nobile Genome Provides Insights Into the Molecular Mechanism of the Biosynthesis of the Medicinal Active Ingredient of Dendrobium.</title>
        <authorList>
            <person name="Xu Q."/>
            <person name="Niu S.-C."/>
            <person name="Li K.-L."/>
            <person name="Zheng P.-J."/>
            <person name="Zhang X.-J."/>
            <person name="Jia Y."/>
            <person name="Liu Y."/>
            <person name="Niu Y.-X."/>
            <person name="Yu L.-H."/>
            <person name="Chen D.-F."/>
            <person name="Zhang G.-Q."/>
        </authorList>
    </citation>
    <scope>NUCLEOTIDE SEQUENCE</scope>
    <source>
        <tissue evidence="1">Leaf</tissue>
    </source>
</reference>
<keyword evidence="2" id="KW-1185">Reference proteome</keyword>
<accession>A0A8T3ABB2</accession>
<gene>
    <name evidence="1" type="ORF">KFK09_027621</name>
</gene>
<protein>
    <submittedName>
        <fullName evidence="1">Uncharacterized protein</fullName>
    </submittedName>
</protein>
<dbReference type="Proteomes" id="UP000829196">
    <property type="component" value="Unassembled WGS sequence"/>
</dbReference>
<evidence type="ECO:0000313" key="2">
    <source>
        <dbReference type="Proteomes" id="UP000829196"/>
    </source>
</evidence>